<dbReference type="InterPro" id="IPR045380">
    <property type="entry name" value="LD_TPept_scaffold_dom"/>
</dbReference>
<dbReference type="SUPFAM" id="SSF47090">
    <property type="entry name" value="PGBD-like"/>
    <property type="match status" value="1"/>
</dbReference>
<keyword evidence="3" id="KW-0133">Cell shape</keyword>
<dbReference type="SUPFAM" id="SSF141523">
    <property type="entry name" value="L,D-transpeptidase catalytic domain-like"/>
    <property type="match status" value="1"/>
</dbReference>
<evidence type="ECO:0000256" key="5">
    <source>
        <dbReference type="ARBA" id="ARBA00023316"/>
    </source>
</evidence>
<dbReference type="PANTHER" id="PTHR41533">
    <property type="entry name" value="L,D-TRANSPEPTIDASE HI_1667-RELATED"/>
    <property type="match status" value="1"/>
</dbReference>
<evidence type="ECO:0000313" key="7">
    <source>
        <dbReference type="EMBL" id="SFV50728.1"/>
    </source>
</evidence>
<dbReference type="AlphaFoldDB" id="A0A1W1BBC3"/>
<dbReference type="InterPro" id="IPR036366">
    <property type="entry name" value="PGBDSf"/>
</dbReference>
<dbReference type="Pfam" id="PF01471">
    <property type="entry name" value="PG_binding_1"/>
    <property type="match status" value="1"/>
</dbReference>
<evidence type="ECO:0000259" key="6">
    <source>
        <dbReference type="PROSITE" id="PS52029"/>
    </source>
</evidence>
<reference evidence="7" key="1">
    <citation type="submission" date="2016-10" db="EMBL/GenBank/DDBJ databases">
        <authorList>
            <person name="de Groot N.N."/>
        </authorList>
    </citation>
    <scope>NUCLEOTIDE SEQUENCE</scope>
</reference>
<gene>
    <name evidence="7" type="ORF">MNB_SV-6-1835</name>
</gene>
<dbReference type="GO" id="GO:0071555">
    <property type="term" value="P:cell wall organization"/>
    <property type="evidence" value="ECO:0007669"/>
    <property type="project" value="UniProtKB-KW"/>
</dbReference>
<dbReference type="InterPro" id="IPR036365">
    <property type="entry name" value="PGBD-like_sf"/>
</dbReference>
<dbReference type="Gene3D" id="2.40.440.10">
    <property type="entry name" value="L,D-transpeptidase catalytic domain-like"/>
    <property type="match status" value="1"/>
</dbReference>
<dbReference type="GO" id="GO:0008360">
    <property type="term" value="P:regulation of cell shape"/>
    <property type="evidence" value="ECO:0007669"/>
    <property type="project" value="UniProtKB-KW"/>
</dbReference>
<keyword evidence="5" id="KW-0961">Cell wall biogenesis/degradation</keyword>
<dbReference type="CDD" id="cd16913">
    <property type="entry name" value="YkuD_like"/>
    <property type="match status" value="1"/>
</dbReference>
<dbReference type="Gene3D" id="1.10.101.10">
    <property type="entry name" value="PGBD-like superfamily/PGBD"/>
    <property type="match status" value="1"/>
</dbReference>
<name>A0A1W1BBC3_9ZZZZ</name>
<organism evidence="7">
    <name type="scientific">hydrothermal vent metagenome</name>
    <dbReference type="NCBI Taxonomy" id="652676"/>
    <lineage>
        <taxon>unclassified sequences</taxon>
        <taxon>metagenomes</taxon>
        <taxon>ecological metagenomes</taxon>
    </lineage>
</organism>
<dbReference type="PANTHER" id="PTHR41533:SF2">
    <property type="entry name" value="BLR7131 PROTEIN"/>
    <property type="match status" value="1"/>
</dbReference>
<dbReference type="InterPro" id="IPR038063">
    <property type="entry name" value="Transpep_catalytic_dom"/>
</dbReference>
<accession>A0A1W1BBC3</accession>
<comment type="pathway">
    <text evidence="1">Cell wall biogenesis; peptidoglycan biosynthesis.</text>
</comment>
<dbReference type="InterPro" id="IPR005490">
    <property type="entry name" value="LD_TPept_cat_dom"/>
</dbReference>
<evidence type="ECO:0000256" key="1">
    <source>
        <dbReference type="ARBA" id="ARBA00004752"/>
    </source>
</evidence>
<evidence type="ECO:0000256" key="2">
    <source>
        <dbReference type="ARBA" id="ARBA00022679"/>
    </source>
</evidence>
<dbReference type="UniPathway" id="UPA00219"/>
<feature type="domain" description="L,D-TPase catalytic" evidence="6">
    <location>
        <begin position="466"/>
        <end position="650"/>
    </location>
</feature>
<proteinExistence type="predicted"/>
<dbReference type="InterPro" id="IPR002477">
    <property type="entry name" value="Peptidoglycan-bd-like"/>
</dbReference>
<dbReference type="GO" id="GO:0016740">
    <property type="term" value="F:transferase activity"/>
    <property type="evidence" value="ECO:0007669"/>
    <property type="project" value="UniProtKB-KW"/>
</dbReference>
<dbReference type="PROSITE" id="PS52029">
    <property type="entry name" value="LD_TPASE"/>
    <property type="match status" value="1"/>
</dbReference>
<dbReference type="Pfam" id="PF03734">
    <property type="entry name" value="YkuD"/>
    <property type="match status" value="1"/>
</dbReference>
<dbReference type="EMBL" id="FPHC01000013">
    <property type="protein sequence ID" value="SFV50728.1"/>
    <property type="molecule type" value="Genomic_DNA"/>
</dbReference>
<dbReference type="InterPro" id="IPR052905">
    <property type="entry name" value="LD-transpeptidase_YkuD-like"/>
</dbReference>
<keyword evidence="4" id="KW-0573">Peptidoglycan synthesis</keyword>
<protein>
    <submittedName>
        <fullName evidence="7">Peptidoglycan-binding domain 1</fullName>
    </submittedName>
</protein>
<dbReference type="GO" id="GO:0009252">
    <property type="term" value="P:peptidoglycan biosynthetic process"/>
    <property type="evidence" value="ECO:0007669"/>
    <property type="project" value="UniProtKB-UniPathway"/>
</dbReference>
<dbReference type="Pfam" id="PF20142">
    <property type="entry name" value="Scaffold"/>
    <property type="match status" value="2"/>
</dbReference>
<evidence type="ECO:0000256" key="3">
    <source>
        <dbReference type="ARBA" id="ARBA00022960"/>
    </source>
</evidence>
<evidence type="ECO:0000256" key="4">
    <source>
        <dbReference type="ARBA" id="ARBA00022984"/>
    </source>
</evidence>
<sequence>MIIKLRYLLFYLALFATLLNGSVGEYQEIYDAQQSEFVKEMRSKIKKAISSKSKRVQEAYRAIDYQPVWIDSDYLTQYSELLYSELKDDFDRGLNGELIALYEKLQPSKNHKFASPSIEDKVNLEIGIMELYLNHIDAILKGQKSRYNAITLLQYALKERSLISAINEISKERISYRSQKLDSNSSKEESSASIAIKLTDGDEKVRLGAMYKLLNFKPIWIDKSGLSRYSKELFRQIESDPTLAHDGSIYRSYKSLGRVDKISDHNKIIQYELKIAKLYQAYMSHLLYGNIDWKRFQRDLKRHHPNGAWVVHNILSSPESLLIESLKSKTLNHAFKEAKPLFPLYDRMLKALDRYQSIVDAGGWEELGDFADLKPNMRSAIVPKLVERLKREGDYNATIPREDPTLYDQALLDAVVRFQERHGLVAQGYIGKMTKEALSESAEHKVSRIKLNLDRLKWLKREDERYHIYVNIPAFEMYLFDGREIIESMGVIVGRSGHETPIFYGKVRTIVLNPYWRIPSSIIRHELIPKLQKDPSYTHKKKIEIHTGYSEHSPLVDPHSVNWHKYGKRIPPYKFMQTPGSFNALGKVKYLFPNPYSVYMHDTNERYLFEKQKRALSHGCIRLHKPFKLLESFSQIDKRIDYQKSKIILEENKKTPLRLANSIPIDTLYLTSWADKDGRVEFRNDIYGYDEMQLATLKR</sequence>
<keyword evidence="2" id="KW-0808">Transferase</keyword>